<comment type="caution">
    <text evidence="1">The sequence shown here is derived from an EMBL/GenBank/DDBJ whole genome shotgun (WGS) entry which is preliminary data.</text>
</comment>
<feature type="non-terminal residue" evidence="1">
    <location>
        <position position="1"/>
    </location>
</feature>
<protein>
    <submittedName>
        <fullName evidence="1">Uncharacterized protein</fullName>
    </submittedName>
</protein>
<organism evidence="1 2">
    <name type="scientific">Saccharopolyspora cebuensis</name>
    <dbReference type="NCBI Taxonomy" id="418759"/>
    <lineage>
        <taxon>Bacteria</taxon>
        <taxon>Bacillati</taxon>
        <taxon>Actinomycetota</taxon>
        <taxon>Actinomycetes</taxon>
        <taxon>Pseudonocardiales</taxon>
        <taxon>Pseudonocardiaceae</taxon>
        <taxon>Saccharopolyspora</taxon>
    </lineage>
</organism>
<reference evidence="1 2" key="1">
    <citation type="submission" date="2024-08" db="EMBL/GenBank/DDBJ databases">
        <title>Genome mining of Saccharopolyspora cebuensis PGLac3 from Nigerian medicinal plant.</title>
        <authorList>
            <person name="Ezeobiora C.E."/>
            <person name="Igbokwe N.H."/>
            <person name="Amin D.H."/>
            <person name="Mendie U.E."/>
        </authorList>
    </citation>
    <scope>NUCLEOTIDE SEQUENCE [LARGE SCALE GENOMIC DNA]</scope>
    <source>
        <strain evidence="1 2">PGLac3</strain>
    </source>
</reference>
<proteinExistence type="predicted"/>
<name>A0ABV4CJC7_9PSEU</name>
<dbReference type="EMBL" id="JBGEHV010000033">
    <property type="protein sequence ID" value="MEY8041206.1"/>
    <property type="molecule type" value="Genomic_DNA"/>
</dbReference>
<keyword evidence="2" id="KW-1185">Reference proteome</keyword>
<sequence>DDALAAIEHLGRTSVLEHLPAPRSAGTGSAPFWAGLITTDAHCAAPSPTADPHAAEAPAADLDLIVTRLDPAEAGDAVGDLVALHAARRLKAGGLLVVITHSDTSGGALVDPTGAVVAAGQNADLLYLQHLIVLHTPLHRDPLRTSGATAGLVVPHRRIHSDLLVFAQPTDRTPYDPDPDEHQPR</sequence>
<accession>A0ABV4CJC7</accession>
<gene>
    <name evidence="1" type="ORF">AB8O55_17505</name>
</gene>
<evidence type="ECO:0000313" key="2">
    <source>
        <dbReference type="Proteomes" id="UP001564626"/>
    </source>
</evidence>
<evidence type="ECO:0000313" key="1">
    <source>
        <dbReference type="EMBL" id="MEY8041206.1"/>
    </source>
</evidence>
<dbReference type="Proteomes" id="UP001564626">
    <property type="component" value="Unassembled WGS sequence"/>
</dbReference>